<proteinExistence type="predicted"/>
<dbReference type="Proteomes" id="UP001165960">
    <property type="component" value="Unassembled WGS sequence"/>
</dbReference>
<keyword evidence="2" id="KW-1185">Reference proteome</keyword>
<evidence type="ECO:0000313" key="2">
    <source>
        <dbReference type="Proteomes" id="UP001165960"/>
    </source>
</evidence>
<evidence type="ECO:0000313" key="1">
    <source>
        <dbReference type="EMBL" id="KAJ9050761.1"/>
    </source>
</evidence>
<accession>A0ACC2RL09</accession>
<sequence>MKEIPISHPSHNTPPVQNFSKLGFAYITVLGLANQVVPHPGSWRPLATAVNYLFRIVPIVYMVFQARPASPVGVQSDSGAKAKARYLSLKEPTKGKIERAQIWAFMTAFYLNMNN</sequence>
<dbReference type="EMBL" id="QTSX02007139">
    <property type="protein sequence ID" value="KAJ9050761.1"/>
    <property type="molecule type" value="Genomic_DNA"/>
</dbReference>
<reference evidence="1" key="1">
    <citation type="submission" date="2022-04" db="EMBL/GenBank/DDBJ databases">
        <title>Genome of the entomopathogenic fungus Entomophthora muscae.</title>
        <authorList>
            <person name="Elya C."/>
            <person name="Lovett B.R."/>
            <person name="Lee E."/>
            <person name="Macias A.M."/>
            <person name="Hajek A.E."/>
            <person name="De Bivort B.L."/>
            <person name="Kasson M.T."/>
            <person name="De Fine Licht H.H."/>
            <person name="Stajich J.E."/>
        </authorList>
    </citation>
    <scope>NUCLEOTIDE SEQUENCE</scope>
    <source>
        <strain evidence="1">Berkeley</strain>
    </source>
</reference>
<protein>
    <submittedName>
        <fullName evidence="1">Uncharacterized protein</fullName>
    </submittedName>
</protein>
<organism evidence="1 2">
    <name type="scientific">Entomophthora muscae</name>
    <dbReference type="NCBI Taxonomy" id="34485"/>
    <lineage>
        <taxon>Eukaryota</taxon>
        <taxon>Fungi</taxon>
        <taxon>Fungi incertae sedis</taxon>
        <taxon>Zoopagomycota</taxon>
        <taxon>Entomophthoromycotina</taxon>
        <taxon>Entomophthoromycetes</taxon>
        <taxon>Entomophthorales</taxon>
        <taxon>Entomophthoraceae</taxon>
        <taxon>Entomophthora</taxon>
    </lineage>
</organism>
<comment type="caution">
    <text evidence="1">The sequence shown here is derived from an EMBL/GenBank/DDBJ whole genome shotgun (WGS) entry which is preliminary data.</text>
</comment>
<gene>
    <name evidence="1" type="ORF">DSO57_1011448</name>
</gene>
<name>A0ACC2RL09_9FUNG</name>